<keyword evidence="3" id="KW-1185">Reference proteome</keyword>
<organism evidence="2 3">
    <name type="scientific">Hypholoma sublateritium (strain FD-334 SS-4)</name>
    <dbReference type="NCBI Taxonomy" id="945553"/>
    <lineage>
        <taxon>Eukaryota</taxon>
        <taxon>Fungi</taxon>
        <taxon>Dikarya</taxon>
        <taxon>Basidiomycota</taxon>
        <taxon>Agaricomycotina</taxon>
        <taxon>Agaricomycetes</taxon>
        <taxon>Agaricomycetidae</taxon>
        <taxon>Agaricales</taxon>
        <taxon>Agaricineae</taxon>
        <taxon>Strophariaceae</taxon>
        <taxon>Hypholoma</taxon>
    </lineage>
</organism>
<feature type="compositionally biased region" description="Polar residues" evidence="1">
    <location>
        <begin position="179"/>
        <end position="188"/>
    </location>
</feature>
<feature type="compositionally biased region" description="Polar residues" evidence="1">
    <location>
        <begin position="249"/>
        <end position="262"/>
    </location>
</feature>
<dbReference type="STRING" id="945553.A0A0D2PNR9"/>
<sequence length="313" mass="34103">MNSQDIDEDALDSEALQAQIDLSMSFAQGLVSSWMDPHKFPKNSRKKDLEKELTEYMRRPPRLGVGAAIPEGHQSLSRETARLKGKLAGSKREREEEVAAAKQAFDEEGESRAVAIKKKARPDPFDVVHGKKKKKQRIADPVAFKPVLSTPAGRQYKGDSSSEVEDILLNTLASPMVNGVNSLTSTPNKSKKKKKKVAQTTSQLSGPLVDTVDDDATQVAASLVLEKKSFSSNSQLTPPQSPAPIDVSLTATPWNLNASTKPPSLALTSFPLLNLTGPPSDNESDAETVTSPKKKRKRRKKKKNHIIATSEDA</sequence>
<reference evidence="3" key="1">
    <citation type="submission" date="2014-04" db="EMBL/GenBank/DDBJ databases">
        <title>Evolutionary Origins and Diversification of the Mycorrhizal Mutualists.</title>
        <authorList>
            <consortium name="DOE Joint Genome Institute"/>
            <consortium name="Mycorrhizal Genomics Consortium"/>
            <person name="Kohler A."/>
            <person name="Kuo A."/>
            <person name="Nagy L.G."/>
            <person name="Floudas D."/>
            <person name="Copeland A."/>
            <person name="Barry K.W."/>
            <person name="Cichocki N."/>
            <person name="Veneault-Fourrey C."/>
            <person name="LaButti K."/>
            <person name="Lindquist E.A."/>
            <person name="Lipzen A."/>
            <person name="Lundell T."/>
            <person name="Morin E."/>
            <person name="Murat C."/>
            <person name="Riley R."/>
            <person name="Ohm R."/>
            <person name="Sun H."/>
            <person name="Tunlid A."/>
            <person name="Henrissat B."/>
            <person name="Grigoriev I.V."/>
            <person name="Hibbett D.S."/>
            <person name="Martin F."/>
        </authorList>
    </citation>
    <scope>NUCLEOTIDE SEQUENCE [LARGE SCALE GENOMIC DNA]</scope>
    <source>
        <strain evidence="3">FD-334 SS-4</strain>
    </source>
</reference>
<evidence type="ECO:0000313" key="3">
    <source>
        <dbReference type="Proteomes" id="UP000054270"/>
    </source>
</evidence>
<name>A0A0D2PNR9_HYPSF</name>
<feature type="region of interest" description="Disordered" evidence="1">
    <location>
        <begin position="176"/>
        <end position="213"/>
    </location>
</feature>
<dbReference type="Pfam" id="PF11595">
    <property type="entry name" value="DUF3245"/>
    <property type="match status" value="1"/>
</dbReference>
<evidence type="ECO:0000313" key="2">
    <source>
        <dbReference type="EMBL" id="KJA29841.1"/>
    </source>
</evidence>
<dbReference type="EMBL" id="KN817518">
    <property type="protein sequence ID" value="KJA29841.1"/>
    <property type="molecule type" value="Genomic_DNA"/>
</dbReference>
<feature type="compositionally biased region" description="Polar residues" evidence="1">
    <location>
        <begin position="277"/>
        <end position="291"/>
    </location>
</feature>
<gene>
    <name evidence="2" type="ORF">HYPSUDRAFT_196171</name>
</gene>
<dbReference type="AlphaFoldDB" id="A0A0D2PNR9"/>
<proteinExistence type="predicted"/>
<protein>
    <submittedName>
        <fullName evidence="2">Uncharacterized protein</fullName>
    </submittedName>
</protein>
<dbReference type="OMA" id="AQIDMSM"/>
<feature type="region of interest" description="Disordered" evidence="1">
    <location>
        <begin position="228"/>
        <end position="313"/>
    </location>
</feature>
<dbReference type="Proteomes" id="UP000054270">
    <property type="component" value="Unassembled WGS sequence"/>
</dbReference>
<feature type="compositionally biased region" description="Basic residues" evidence="1">
    <location>
        <begin position="292"/>
        <end position="305"/>
    </location>
</feature>
<feature type="compositionally biased region" description="Basic and acidic residues" evidence="1">
    <location>
        <begin position="90"/>
        <end position="99"/>
    </location>
</feature>
<dbReference type="InterPro" id="IPR021641">
    <property type="entry name" value="DUF3245"/>
</dbReference>
<accession>A0A0D2PNR9</accession>
<evidence type="ECO:0000256" key="1">
    <source>
        <dbReference type="SAM" id="MobiDB-lite"/>
    </source>
</evidence>
<feature type="region of interest" description="Disordered" evidence="1">
    <location>
        <begin position="61"/>
        <end position="111"/>
    </location>
</feature>
<dbReference type="OrthoDB" id="3438340at2759"/>